<evidence type="ECO:0000313" key="1">
    <source>
        <dbReference type="EMBL" id="NYZ63157.1"/>
    </source>
</evidence>
<dbReference type="EMBL" id="JACCJZ010000017">
    <property type="protein sequence ID" value="NYZ63157.1"/>
    <property type="molecule type" value="Genomic_DNA"/>
</dbReference>
<name>A0A7Z0TZ78_9GAMM</name>
<sequence length="138" mass="14854">MTVSSRPGAAGATRTCPHCKATILERAARCPECQHYLRFDAAPAAVVPGRSNAIVPTGDTTTALQVEGRIRHPAEGGAWEYSVVLVIQDGDGKELKRQVVNVGALLVGDERTFNLSVEVTPTNDLRRPTRSPLSRGRH</sequence>
<reference evidence="1 2" key="1">
    <citation type="submission" date="2020-07" db="EMBL/GenBank/DDBJ databases">
        <title>isolation of Luteimonas sp. SJ-16.</title>
        <authorList>
            <person name="Huang X.-X."/>
            <person name="Xu L."/>
            <person name="Sun J.-Q."/>
        </authorList>
    </citation>
    <scope>NUCLEOTIDE SEQUENCE [LARGE SCALE GENOMIC DNA]</scope>
    <source>
        <strain evidence="1 2">SJ-16</strain>
    </source>
</reference>
<organism evidence="1 2">
    <name type="scientific">Luteimonas deserti</name>
    <dbReference type="NCBI Taxonomy" id="2752306"/>
    <lineage>
        <taxon>Bacteria</taxon>
        <taxon>Pseudomonadati</taxon>
        <taxon>Pseudomonadota</taxon>
        <taxon>Gammaproteobacteria</taxon>
        <taxon>Lysobacterales</taxon>
        <taxon>Lysobacteraceae</taxon>
        <taxon>Luteimonas</taxon>
    </lineage>
</organism>
<dbReference type="Proteomes" id="UP000589896">
    <property type="component" value="Unassembled WGS sequence"/>
</dbReference>
<gene>
    <name evidence="1" type="ORF">H0E82_10330</name>
</gene>
<comment type="caution">
    <text evidence="1">The sequence shown here is derived from an EMBL/GenBank/DDBJ whole genome shotgun (WGS) entry which is preliminary data.</text>
</comment>
<protein>
    <recommendedName>
        <fullName evidence="3">Zinc ribbon domain-containing protein</fullName>
    </recommendedName>
</protein>
<evidence type="ECO:0008006" key="3">
    <source>
        <dbReference type="Google" id="ProtNLM"/>
    </source>
</evidence>
<proteinExistence type="predicted"/>
<keyword evidence="2" id="KW-1185">Reference proteome</keyword>
<accession>A0A7Z0TZ78</accession>
<evidence type="ECO:0000313" key="2">
    <source>
        <dbReference type="Proteomes" id="UP000589896"/>
    </source>
</evidence>
<dbReference type="AlphaFoldDB" id="A0A7Z0TZ78"/>